<keyword evidence="2" id="KW-1185">Reference proteome</keyword>
<dbReference type="OrthoDB" id="1445451at2"/>
<evidence type="ECO:0000313" key="2">
    <source>
        <dbReference type="Proteomes" id="UP000249248"/>
    </source>
</evidence>
<accession>A0A2W1NLN9</accession>
<evidence type="ECO:0008006" key="3">
    <source>
        <dbReference type="Google" id="ProtNLM"/>
    </source>
</evidence>
<reference evidence="1 2" key="1">
    <citation type="submission" date="2018-06" db="EMBL/GenBank/DDBJ databases">
        <title>The draft genome sequence of Crocinitomix sp. SM1701.</title>
        <authorList>
            <person name="Zhang X."/>
        </authorList>
    </citation>
    <scope>NUCLEOTIDE SEQUENCE [LARGE SCALE GENOMIC DNA]</scope>
    <source>
        <strain evidence="1 2">SM1701</strain>
    </source>
</reference>
<dbReference type="AlphaFoldDB" id="A0A2W1NLN9"/>
<dbReference type="Proteomes" id="UP000249248">
    <property type="component" value="Unassembled WGS sequence"/>
</dbReference>
<protein>
    <recommendedName>
        <fullName evidence="3">WG repeat-containing protein</fullName>
    </recommendedName>
</protein>
<organism evidence="1 2">
    <name type="scientific">Putridiphycobacter roseus</name>
    <dbReference type="NCBI Taxonomy" id="2219161"/>
    <lineage>
        <taxon>Bacteria</taxon>
        <taxon>Pseudomonadati</taxon>
        <taxon>Bacteroidota</taxon>
        <taxon>Flavobacteriia</taxon>
        <taxon>Flavobacteriales</taxon>
        <taxon>Crocinitomicaceae</taxon>
        <taxon>Putridiphycobacter</taxon>
    </lineage>
</organism>
<gene>
    <name evidence="1" type="ORF">DNU06_12065</name>
</gene>
<dbReference type="RefSeq" id="WP_111063598.1">
    <property type="nucleotide sequence ID" value="NZ_JBHUCU010000017.1"/>
</dbReference>
<evidence type="ECO:0000313" key="1">
    <source>
        <dbReference type="EMBL" id="PZE16582.1"/>
    </source>
</evidence>
<sequence>MKDFIVKLLLFIIILLPNSTFGKDNDSLIFKNEHYTVLQNTTNKKYSIHDAEQHEKFTQLKHVTLLYPNLQVITAKNELLYLDTDLKKVAVLDDPFYGVCGTVPHYALTIEKSANGFDILEDETFYDQNNEPPVIKKSIPFSKADQVTFINQLTSYLFTANYGYGDYWIPDPRTVIYQQGKYTYILDDPENMAYDKVSLKDGKLMVEKDGLIGIYGYTAVMFKSIEAYSYDIATVTMPNGKKGFVNLKGTLFIQ</sequence>
<dbReference type="EMBL" id="QKSB01000007">
    <property type="protein sequence ID" value="PZE16582.1"/>
    <property type="molecule type" value="Genomic_DNA"/>
</dbReference>
<name>A0A2W1NLN9_9FLAO</name>
<proteinExistence type="predicted"/>
<comment type="caution">
    <text evidence="1">The sequence shown here is derived from an EMBL/GenBank/DDBJ whole genome shotgun (WGS) entry which is preliminary data.</text>
</comment>